<feature type="compositionally biased region" description="Basic and acidic residues" evidence="6">
    <location>
        <begin position="640"/>
        <end position="662"/>
    </location>
</feature>
<evidence type="ECO:0000313" key="11">
    <source>
        <dbReference type="Proteomes" id="UP000708208"/>
    </source>
</evidence>
<feature type="domain" description="Sushi" evidence="9">
    <location>
        <begin position="415"/>
        <end position="474"/>
    </location>
</feature>
<feature type="region of interest" description="Disordered" evidence="6">
    <location>
        <begin position="526"/>
        <end position="670"/>
    </location>
</feature>
<feature type="domain" description="Sushi" evidence="9">
    <location>
        <begin position="357"/>
        <end position="414"/>
    </location>
</feature>
<keyword evidence="7" id="KW-0472">Membrane</keyword>
<keyword evidence="3" id="KW-0106">Calcium</keyword>
<sequence>MLEDTLYGKAISCGYPGAPAHSSLTFSAPKLLSGVVATYACETGFELLGPARRVCTEEGKWSPEGIPFCVLNVAAGKAPMQSSVAGNGVPQKAVDGSAANFFNPNTCTLTQPERAPWWYVNLLEPYMVQLVRLDFGRTCCGDNQKANIVVRVGNNRPDLGVNPICNKFTGIIEEGKPLFLPCNPPIAGAFVSVQLEGPPGNALSICEAFVYTDQALPIERCPQFRDQPPGSTATYNGKCYIFYSQQTLRFDEARQFCASRGGSLVDDSNPALQGFLSWEMWRRHRSDPSAQYWLGAVRDSKDTNNWKWLNGRDVTVSFWNLPGGRGNCARFDGSKGWLWTDTDCNDQLNFICQHGPRGCGRPEQPPNSTLLATSLDVGARIEHRCDAGHLLIGPAMRTCLPNGFYSEFPPVCRYLECGPPAQVSNGHYTLINGTRGYQSMVRYSCDEGHVMVGRNDLMCDIDQKWNGPPPRCEHLECPDPPHVLNGFYSTEISDNIQIVNYECDAQYTLGGPSTIICSEGVYDQPPPVCRKAETQVPTRISSPPSVTTHVTESSSSSTSTSTNNNNNNNKYTSSVPSRTDYGSDSQDKDTPKSTEDYKHNIYGVRESEAYEDEKVDFGEHDQDHDHGDNDYDFSQNNKLGKPEVKVETKTPSKSIPSEDKTDPYNGLADNDLADESIHINSIQKHPTELPKSGESKIKNDGSTVAQLNLSGIIALGVFAGIIILSGIVLSVVMLIRSFWDFMTVGNEVNHTHPHHHNDDDSPTFRVNGKVRTRVQSTLPYLPYHFQTKRLAEETWIPKVGTNGRVTSQNPQILSGVPERELNNV</sequence>
<dbReference type="GO" id="GO:0046872">
    <property type="term" value="F:metal ion binding"/>
    <property type="evidence" value="ECO:0007669"/>
    <property type="project" value="UniProtKB-KW"/>
</dbReference>
<keyword evidence="1 5" id="KW-0768">Sushi</keyword>
<feature type="domain" description="C-type lectin" evidence="8">
    <location>
        <begin position="235"/>
        <end position="353"/>
    </location>
</feature>
<dbReference type="FunFam" id="3.10.100.10:FF:000089">
    <property type="entry name" value="Uncharacterized protein, isoform C"/>
    <property type="match status" value="1"/>
</dbReference>
<evidence type="ECO:0000256" key="6">
    <source>
        <dbReference type="SAM" id="MobiDB-lite"/>
    </source>
</evidence>
<evidence type="ECO:0000256" key="5">
    <source>
        <dbReference type="PROSITE-ProRule" id="PRU00302"/>
    </source>
</evidence>
<evidence type="ECO:0000313" key="10">
    <source>
        <dbReference type="EMBL" id="CAG7726988.1"/>
    </source>
</evidence>
<proteinExistence type="predicted"/>
<dbReference type="Pfam" id="PF00059">
    <property type="entry name" value="Lectin_C"/>
    <property type="match status" value="1"/>
</dbReference>
<dbReference type="EMBL" id="CAJVCH010142687">
    <property type="protein sequence ID" value="CAG7726988.1"/>
    <property type="molecule type" value="Genomic_DNA"/>
</dbReference>
<dbReference type="SMART" id="SM00034">
    <property type="entry name" value="CLECT"/>
    <property type="match status" value="1"/>
</dbReference>
<keyword evidence="7" id="KW-1133">Transmembrane helix</keyword>
<accession>A0A8J2JZU8</accession>
<feature type="domain" description="Sushi" evidence="9">
    <location>
        <begin position="11"/>
        <end position="71"/>
    </location>
</feature>
<feature type="disulfide bond" evidence="5">
    <location>
        <begin position="445"/>
        <end position="472"/>
    </location>
</feature>
<evidence type="ECO:0000259" key="8">
    <source>
        <dbReference type="PROSITE" id="PS50041"/>
    </source>
</evidence>
<dbReference type="SMART" id="SM00032">
    <property type="entry name" value="CCP"/>
    <property type="match status" value="4"/>
</dbReference>
<gene>
    <name evidence="10" type="ORF">AFUS01_LOCUS15861</name>
</gene>
<dbReference type="PROSITE" id="PS50041">
    <property type="entry name" value="C_TYPE_LECTIN_2"/>
    <property type="match status" value="1"/>
</dbReference>
<organism evidence="10 11">
    <name type="scientific">Allacma fusca</name>
    <dbReference type="NCBI Taxonomy" id="39272"/>
    <lineage>
        <taxon>Eukaryota</taxon>
        <taxon>Metazoa</taxon>
        <taxon>Ecdysozoa</taxon>
        <taxon>Arthropoda</taxon>
        <taxon>Hexapoda</taxon>
        <taxon>Collembola</taxon>
        <taxon>Symphypleona</taxon>
        <taxon>Sminthuridae</taxon>
        <taxon>Allacma</taxon>
    </lineage>
</organism>
<comment type="caution">
    <text evidence="10">The sequence shown here is derived from an EMBL/GenBank/DDBJ whole genome shotgun (WGS) entry which is preliminary data.</text>
</comment>
<dbReference type="SMART" id="SM00607">
    <property type="entry name" value="FTP"/>
    <property type="match status" value="1"/>
</dbReference>
<evidence type="ECO:0000256" key="2">
    <source>
        <dbReference type="ARBA" id="ARBA00022723"/>
    </source>
</evidence>
<keyword evidence="7" id="KW-0812">Transmembrane</keyword>
<reference evidence="10" key="1">
    <citation type="submission" date="2021-06" db="EMBL/GenBank/DDBJ databases">
        <authorList>
            <person name="Hodson N. C."/>
            <person name="Mongue J. A."/>
            <person name="Jaron S. K."/>
        </authorList>
    </citation>
    <scope>NUCLEOTIDE SEQUENCE</scope>
</reference>
<dbReference type="CDD" id="cd00033">
    <property type="entry name" value="CCP"/>
    <property type="match status" value="4"/>
</dbReference>
<name>A0A8J2JZU8_9HEXA</name>
<dbReference type="InterPro" id="IPR006585">
    <property type="entry name" value="FTP1"/>
</dbReference>
<evidence type="ECO:0008006" key="12">
    <source>
        <dbReference type="Google" id="ProtNLM"/>
    </source>
</evidence>
<evidence type="ECO:0000256" key="4">
    <source>
        <dbReference type="ARBA" id="ARBA00023157"/>
    </source>
</evidence>
<dbReference type="PANTHER" id="PTHR19325:SF497">
    <property type="entry name" value="SUSHI, VON WILLEBRAND FACTOR TYPE A, EGF AND PENTRAXIN DOMAIN-CONTAINING PROTEIN 1-LIKE PROTEIN"/>
    <property type="match status" value="1"/>
</dbReference>
<dbReference type="PROSITE" id="PS50923">
    <property type="entry name" value="SUSHI"/>
    <property type="match status" value="4"/>
</dbReference>
<feature type="transmembrane region" description="Helical" evidence="7">
    <location>
        <begin position="712"/>
        <end position="735"/>
    </location>
</feature>
<dbReference type="FunFam" id="2.60.120.260:FF:000101">
    <property type="entry name" value="uncharacterized protein LOC108094628 isoform X2"/>
    <property type="match status" value="1"/>
</dbReference>
<evidence type="ECO:0000256" key="7">
    <source>
        <dbReference type="SAM" id="Phobius"/>
    </source>
</evidence>
<dbReference type="AlphaFoldDB" id="A0A8J2JZU8"/>
<evidence type="ECO:0000256" key="3">
    <source>
        <dbReference type="ARBA" id="ARBA00022837"/>
    </source>
</evidence>
<evidence type="ECO:0000259" key="9">
    <source>
        <dbReference type="PROSITE" id="PS50923"/>
    </source>
</evidence>
<evidence type="ECO:0000256" key="1">
    <source>
        <dbReference type="ARBA" id="ARBA00022659"/>
    </source>
</evidence>
<protein>
    <recommendedName>
        <fullName evidence="12">Sushi, von Willebrand factor type A, EGF and pentraxin domain-containing protein 1</fullName>
    </recommendedName>
</protein>
<dbReference type="InterPro" id="IPR000436">
    <property type="entry name" value="Sushi_SCR_CCP_dom"/>
</dbReference>
<dbReference type="InterPro" id="IPR050350">
    <property type="entry name" value="Compl-Cell_Adhes-Reg"/>
</dbReference>
<feature type="compositionally biased region" description="Basic and acidic residues" evidence="6">
    <location>
        <begin position="585"/>
        <end position="599"/>
    </location>
</feature>
<dbReference type="CDD" id="cd00037">
    <property type="entry name" value="CLECT"/>
    <property type="match status" value="1"/>
</dbReference>
<dbReference type="Pfam" id="PF22633">
    <property type="entry name" value="F5_F8_type_C_2"/>
    <property type="match status" value="1"/>
</dbReference>
<dbReference type="Proteomes" id="UP000708208">
    <property type="component" value="Unassembled WGS sequence"/>
</dbReference>
<feature type="domain" description="Sushi" evidence="9">
    <location>
        <begin position="475"/>
        <end position="531"/>
    </location>
</feature>
<keyword evidence="4 5" id="KW-1015">Disulfide bond</keyword>
<dbReference type="Pfam" id="PF00084">
    <property type="entry name" value="Sushi"/>
    <property type="match status" value="4"/>
</dbReference>
<dbReference type="FunFam" id="2.10.70.10:FF:000112">
    <property type="entry name" value="Uncharacterized protein, isoform C"/>
    <property type="match status" value="1"/>
</dbReference>
<dbReference type="InterPro" id="IPR001304">
    <property type="entry name" value="C-type_lectin-like"/>
</dbReference>
<dbReference type="OrthoDB" id="547680at2759"/>
<comment type="caution">
    <text evidence="5">Lacks conserved residue(s) required for the propagation of feature annotation.</text>
</comment>
<keyword evidence="11" id="KW-1185">Reference proteome</keyword>
<feature type="compositionally biased region" description="Low complexity" evidence="6">
    <location>
        <begin position="541"/>
        <end position="576"/>
    </location>
</feature>
<dbReference type="PANTHER" id="PTHR19325">
    <property type="entry name" value="COMPLEMENT COMPONENT-RELATED SUSHI DOMAIN-CONTAINING"/>
    <property type="match status" value="1"/>
</dbReference>
<feature type="compositionally biased region" description="Basic and acidic residues" evidence="6">
    <location>
        <begin position="615"/>
        <end position="629"/>
    </location>
</feature>
<feature type="disulfide bond" evidence="5">
    <location>
        <begin position="385"/>
        <end position="412"/>
    </location>
</feature>
<keyword evidence="2" id="KW-0479">Metal-binding</keyword>